<sequence>MQLSIKDFRNIEVDGELVLLSSMDQVNAIAAGALIEAKPVVRNAEIITWKEFISGIEPPVFLGLHCGFPLRGGWWPIYLLQQEQSYIRVHLERIVCESCGWSGRSANPVVGQLYDGSADPVYARQRGFALPTIKCQKCSSKLPRPSVWVEG</sequence>
<evidence type="ECO:0000313" key="1">
    <source>
        <dbReference type="EMBL" id="XDV10668.1"/>
    </source>
</evidence>
<organism evidence="1">
    <name type="scientific">Pseudidiomarina sp. PP-1MA</name>
    <dbReference type="NCBI Taxonomy" id="3237706"/>
    <lineage>
        <taxon>Bacteria</taxon>
        <taxon>Pseudomonadati</taxon>
        <taxon>Pseudomonadota</taxon>
        <taxon>Gammaproteobacteria</taxon>
        <taxon>Alteromonadales</taxon>
        <taxon>Idiomarinaceae</taxon>
        <taxon>Pseudidiomarina</taxon>
    </lineage>
</organism>
<dbReference type="RefSeq" id="WP_313933466.1">
    <property type="nucleotide sequence ID" value="NZ_CP165718.1"/>
</dbReference>
<gene>
    <name evidence="1" type="ORF">AB8S08_05685</name>
</gene>
<dbReference type="AlphaFoldDB" id="A0AB39XE93"/>
<accession>A0AB39XE93</accession>
<reference evidence="1" key="1">
    <citation type="submission" date="2024-07" db="EMBL/GenBank/DDBJ databases">
        <title>Whole genome sequence of bacterial strains from algal surface.</title>
        <authorList>
            <person name="Kumar P."/>
        </authorList>
    </citation>
    <scope>NUCLEOTIDE SEQUENCE</scope>
    <source>
        <strain evidence="1">PP-1MA</strain>
    </source>
</reference>
<proteinExistence type="predicted"/>
<name>A0AB39XE93_9GAMM</name>
<protein>
    <submittedName>
        <fullName evidence="1">Uncharacterized protein</fullName>
    </submittedName>
</protein>
<dbReference type="EMBL" id="CP165718">
    <property type="protein sequence ID" value="XDV10668.1"/>
    <property type="molecule type" value="Genomic_DNA"/>
</dbReference>